<evidence type="ECO:0000313" key="2">
    <source>
        <dbReference type="Proteomes" id="UP000308430"/>
    </source>
</evidence>
<dbReference type="GO" id="GO:0045892">
    <property type="term" value="P:negative regulation of DNA-templated transcription"/>
    <property type="evidence" value="ECO:0007669"/>
    <property type="project" value="InterPro"/>
</dbReference>
<keyword evidence="2" id="KW-1185">Reference proteome</keyword>
<dbReference type="Gene3D" id="3.40.30.10">
    <property type="entry name" value="Glutaredoxin"/>
    <property type="match status" value="1"/>
</dbReference>
<dbReference type="RefSeq" id="WP_136346310.1">
    <property type="nucleotide sequence ID" value="NZ_SSOC01000001.1"/>
</dbReference>
<dbReference type="InterPro" id="IPR010712">
    <property type="entry name" value="Arsenical-R_ArsD"/>
</dbReference>
<organism evidence="1 2">
    <name type="scientific">Pseudothauera nasutitermitis</name>
    <dbReference type="NCBI Taxonomy" id="2565930"/>
    <lineage>
        <taxon>Bacteria</taxon>
        <taxon>Pseudomonadati</taxon>
        <taxon>Pseudomonadota</taxon>
        <taxon>Betaproteobacteria</taxon>
        <taxon>Rhodocyclales</taxon>
        <taxon>Zoogloeaceae</taxon>
        <taxon>Pseudothauera</taxon>
    </lineage>
</organism>
<comment type="caution">
    <text evidence="1">The sequence shown here is derived from an EMBL/GenBank/DDBJ whole genome shotgun (WGS) entry which is preliminary data.</text>
</comment>
<dbReference type="OrthoDB" id="9801358at2"/>
<accession>A0A4S4B3R8</accession>
<dbReference type="EMBL" id="SSOC01000001">
    <property type="protein sequence ID" value="THF66901.1"/>
    <property type="molecule type" value="Genomic_DNA"/>
</dbReference>
<name>A0A4S4B3R8_9RHOO</name>
<protein>
    <submittedName>
        <fullName evidence="1">Arsenic metallochaperone ArsD family protein</fullName>
    </submittedName>
</protein>
<reference evidence="1 2" key="1">
    <citation type="submission" date="2019-04" db="EMBL/GenBank/DDBJ databases">
        <title>Azoarcus nasutitermitis sp. nov. isolated from termite nest.</title>
        <authorList>
            <person name="Lin S.-Y."/>
            <person name="Hameed A."/>
            <person name="Hsu Y.-H."/>
            <person name="Young C.-C."/>
        </authorList>
    </citation>
    <scope>NUCLEOTIDE SEQUENCE [LARGE SCALE GENOMIC DNA]</scope>
    <source>
        <strain evidence="1 2">CC-YHH838</strain>
    </source>
</reference>
<proteinExistence type="predicted"/>
<dbReference type="Proteomes" id="UP000308430">
    <property type="component" value="Unassembled WGS sequence"/>
</dbReference>
<dbReference type="GO" id="GO:0003677">
    <property type="term" value="F:DNA binding"/>
    <property type="evidence" value="ECO:0007669"/>
    <property type="project" value="InterPro"/>
</dbReference>
<dbReference type="Pfam" id="PF06953">
    <property type="entry name" value="ArsD"/>
    <property type="match status" value="1"/>
</dbReference>
<sequence>MKSIQIFHTTSGNTADQTLLDAAGDLAWAQQQGLRIERIDIAQQAEALADHPAAKTYLDSAGAEALPLVLVDGAVTLVGRYPGRSEFARWAGLPTLRPKEEGGSCCGECC</sequence>
<dbReference type="GO" id="GO:0046685">
    <property type="term" value="P:response to arsenic-containing substance"/>
    <property type="evidence" value="ECO:0007669"/>
    <property type="project" value="InterPro"/>
</dbReference>
<gene>
    <name evidence="1" type="primary">arsD</name>
    <name evidence="1" type="ORF">E6C76_00450</name>
</gene>
<dbReference type="AlphaFoldDB" id="A0A4S4B3R8"/>
<evidence type="ECO:0000313" key="1">
    <source>
        <dbReference type="EMBL" id="THF66901.1"/>
    </source>
</evidence>